<evidence type="ECO:0000256" key="1">
    <source>
        <dbReference type="ARBA" id="ARBA00007637"/>
    </source>
</evidence>
<protein>
    <submittedName>
        <fullName evidence="3">NDP-sugar dehydratase or epimerase</fullName>
    </submittedName>
</protein>
<keyword evidence="4" id="KW-1185">Reference proteome</keyword>
<dbReference type="PANTHER" id="PTHR43000">
    <property type="entry name" value="DTDP-D-GLUCOSE 4,6-DEHYDRATASE-RELATED"/>
    <property type="match status" value="1"/>
</dbReference>
<dbReference type="RefSeq" id="WP_162458833.1">
    <property type="nucleotide sequence ID" value="NZ_AP021879.1"/>
</dbReference>
<dbReference type="InterPro" id="IPR001509">
    <property type="entry name" value="Epimerase_deHydtase"/>
</dbReference>
<dbReference type="Pfam" id="PF01370">
    <property type="entry name" value="Epimerase"/>
    <property type="match status" value="1"/>
</dbReference>
<gene>
    <name evidence="3" type="ORF">DSCOOX_15150</name>
</gene>
<accession>A0A5K8A734</accession>
<proteinExistence type="inferred from homology"/>
<dbReference type="AlphaFoldDB" id="A0A5K8A734"/>
<dbReference type="Proteomes" id="UP000422108">
    <property type="component" value="Chromosome"/>
</dbReference>
<comment type="similarity">
    <text evidence="1">Belongs to the NAD(P)-dependent epimerase/dehydratase family.</text>
</comment>
<dbReference type="InterPro" id="IPR036291">
    <property type="entry name" value="NAD(P)-bd_dom_sf"/>
</dbReference>
<evidence type="ECO:0000259" key="2">
    <source>
        <dbReference type="Pfam" id="PF01370"/>
    </source>
</evidence>
<dbReference type="EMBL" id="AP021879">
    <property type="protein sequence ID" value="BBO88335.1"/>
    <property type="molecule type" value="Genomic_DNA"/>
</dbReference>
<sequence length="330" mass="37689">MKYALITGGLGFIGSFIARKLLEEDIVDTVVCLDHYGKYVNPTRPEYTDYRKLRVLGIQDRIVVERGEAKYYSVLSRILNRYRPLYIIHLAALPLAKLDNLNAEEAREGTVESTANMLEVIGQMDGYRPERFVYTSSSMVYGDFISESATEEHPTRPREIYGTMKLAGEIVTQGLGRYYGIPYTIIRPSAVYGPTDMNRRVSQIFIEKAFKGEKIQVNGADEKLDFTYVKDVAEGFVRAAIHPKAVGETFNITYGEAQRLLDFVMCLKNHFGSLQYEITERDNFRPRRGTLSIKKARSLIGFSPRYGLPEGVKEYVEFIRENHPLFNKSI</sequence>
<reference evidence="3 4" key="1">
    <citation type="submission" date="2019-11" db="EMBL/GenBank/DDBJ databases">
        <title>Comparative genomics of hydrocarbon-degrading Desulfosarcina strains.</title>
        <authorList>
            <person name="Watanabe M."/>
            <person name="Kojima H."/>
            <person name="Fukui M."/>
        </authorList>
    </citation>
    <scope>NUCLEOTIDE SEQUENCE [LARGE SCALE GENOMIC DNA]</scope>
    <source>
        <strain evidence="4">oXyS1</strain>
    </source>
</reference>
<evidence type="ECO:0000313" key="3">
    <source>
        <dbReference type="EMBL" id="BBO88335.1"/>
    </source>
</evidence>
<feature type="domain" description="NAD-dependent epimerase/dehydratase" evidence="2">
    <location>
        <begin position="4"/>
        <end position="252"/>
    </location>
</feature>
<dbReference type="SUPFAM" id="SSF51735">
    <property type="entry name" value="NAD(P)-binding Rossmann-fold domains"/>
    <property type="match status" value="1"/>
</dbReference>
<name>A0A5K8A734_9BACT</name>
<organism evidence="3 4">
    <name type="scientific">Desulfosarcina ovata subsp. ovata</name>
    <dbReference type="NCBI Taxonomy" id="2752305"/>
    <lineage>
        <taxon>Bacteria</taxon>
        <taxon>Pseudomonadati</taxon>
        <taxon>Thermodesulfobacteriota</taxon>
        <taxon>Desulfobacteria</taxon>
        <taxon>Desulfobacterales</taxon>
        <taxon>Desulfosarcinaceae</taxon>
        <taxon>Desulfosarcina</taxon>
    </lineage>
</organism>
<evidence type="ECO:0000313" key="4">
    <source>
        <dbReference type="Proteomes" id="UP000422108"/>
    </source>
</evidence>
<dbReference type="Gene3D" id="3.40.50.720">
    <property type="entry name" value="NAD(P)-binding Rossmann-like Domain"/>
    <property type="match status" value="1"/>
</dbReference>